<dbReference type="UniPathway" id="UPA00558"/>
<gene>
    <name evidence="13" type="ORF">PROFUN_07547</name>
</gene>
<feature type="compositionally biased region" description="Basic and acidic residues" evidence="12">
    <location>
        <begin position="142"/>
        <end position="159"/>
    </location>
</feature>
<evidence type="ECO:0000256" key="10">
    <source>
        <dbReference type="ARBA" id="ARBA00023317"/>
    </source>
</evidence>
<feature type="region of interest" description="Disordered" evidence="12">
    <location>
        <begin position="139"/>
        <end position="163"/>
    </location>
</feature>
<dbReference type="PANTHER" id="PTHR10067">
    <property type="entry name" value="PHOSPHATIDYLSERINE DECARBOXYLASE"/>
    <property type="match status" value="1"/>
</dbReference>
<dbReference type="EC" id="4.1.1.65" evidence="3"/>
<evidence type="ECO:0000256" key="9">
    <source>
        <dbReference type="ARBA" id="ARBA00023264"/>
    </source>
</evidence>
<keyword evidence="6" id="KW-0443">Lipid metabolism</keyword>
<comment type="caution">
    <text evidence="13">The sequence shown here is derived from an EMBL/GenBank/DDBJ whole genome shotgun (WGS) entry which is preliminary data.</text>
</comment>
<dbReference type="Pfam" id="PF02666">
    <property type="entry name" value="PS_Dcarbxylase"/>
    <property type="match status" value="1"/>
</dbReference>
<keyword evidence="8" id="KW-0456">Lyase</keyword>
<evidence type="ECO:0000313" key="14">
    <source>
        <dbReference type="Proteomes" id="UP000241769"/>
    </source>
</evidence>
<evidence type="ECO:0000256" key="12">
    <source>
        <dbReference type="SAM" id="MobiDB-lite"/>
    </source>
</evidence>
<protein>
    <recommendedName>
        <fullName evidence="3">phosphatidylserine decarboxylase</fullName>
        <ecNumber evidence="3">4.1.1.65</ecNumber>
    </recommendedName>
</protein>
<keyword evidence="4" id="KW-0444">Lipid biosynthesis</keyword>
<dbReference type="OrthoDB" id="5973539at2759"/>
<accession>A0A2P6NLR4</accession>
<dbReference type="InParanoid" id="A0A2P6NLR4"/>
<evidence type="ECO:0000256" key="1">
    <source>
        <dbReference type="ARBA" id="ARBA00001928"/>
    </source>
</evidence>
<dbReference type="NCBIfam" id="TIGR00163">
    <property type="entry name" value="PS_decarb"/>
    <property type="match status" value="1"/>
</dbReference>
<dbReference type="GO" id="GO:0004609">
    <property type="term" value="F:phosphatidylserine decarboxylase activity"/>
    <property type="evidence" value="ECO:0007669"/>
    <property type="project" value="UniProtKB-EC"/>
</dbReference>
<dbReference type="InterPro" id="IPR033177">
    <property type="entry name" value="PSD-B"/>
</dbReference>
<evidence type="ECO:0000256" key="6">
    <source>
        <dbReference type="ARBA" id="ARBA00023098"/>
    </source>
</evidence>
<dbReference type="STRING" id="1890364.A0A2P6NLR4"/>
<keyword evidence="9" id="KW-1208">Phospholipid metabolism</keyword>
<organism evidence="13 14">
    <name type="scientific">Planoprotostelium fungivorum</name>
    <dbReference type="NCBI Taxonomy" id="1890364"/>
    <lineage>
        <taxon>Eukaryota</taxon>
        <taxon>Amoebozoa</taxon>
        <taxon>Evosea</taxon>
        <taxon>Variosea</taxon>
        <taxon>Cavosteliida</taxon>
        <taxon>Cavosteliaceae</taxon>
        <taxon>Planoprotostelium</taxon>
    </lineage>
</organism>
<dbReference type="EMBL" id="MDYQ01000054">
    <property type="protein sequence ID" value="PRP84893.1"/>
    <property type="molecule type" value="Genomic_DNA"/>
</dbReference>
<comment type="cofactor">
    <cofactor evidence="1">
        <name>pyruvate</name>
        <dbReference type="ChEBI" id="CHEBI:15361"/>
    </cofactor>
</comment>
<evidence type="ECO:0000256" key="8">
    <source>
        <dbReference type="ARBA" id="ARBA00023239"/>
    </source>
</evidence>
<keyword evidence="10" id="KW-0670">Pyruvate</keyword>
<evidence type="ECO:0000256" key="11">
    <source>
        <dbReference type="ARBA" id="ARBA00024326"/>
    </source>
</evidence>
<sequence length="541" mass="61196">MVDRYLDHGIGGKGGESVGDRDRYEQPGRMVVPWYEVKGKDFRGTLDKCMSICTEINQEMLARKEKANNKRRWSSGRISACHAGDPGSIPGRRTVLPIHAYQATTFVHSIIGSIAEHAQIHNDPTQDGMHDALHQVVEQTSSDDKNLHESLHKPADHPGSHSWLQSLVPSLEATAAYMNMGNYVIDRETGERKWESMSIYVRIGMHMLFYGRQQVVNCNIHHCRRNIHQARILHTERVRNILKNESISQGIKFNDPASRESIPHFIQAMSLDLNELEEPDTTKYKNFNEFFYRKLKPDARPPAHPQDPEVVVSPADCRLTAFTSIEAATTYWIKGKEFTVAKLLGDKDWAEKCEGGSIYIARLAPQDYHRYHCPVDCTVGDINDIPGTYYTVNPQAVREDLNVFTDNKRSVMRLHREGYEDPVAFVAIGAMLVGSIDWTAKPGEKAAKARELGYFAYGGSTVIVIYPRSHGMMPDEDLLKHSKEGMEVIVKILLSFGPDNSPSKWHGKLQGYLRLMNPDNLGVGDNGRTGEQLRRFNQRRA</sequence>
<keyword evidence="14" id="KW-1185">Reference proteome</keyword>
<comment type="pathway">
    <text evidence="11">Phospholipid metabolism; phosphatidylethanolamine biosynthesis.</text>
</comment>
<comment type="pathway">
    <text evidence="2">Lipid metabolism.</text>
</comment>
<feature type="region of interest" description="Disordered" evidence="12">
    <location>
        <begin position="1"/>
        <end position="23"/>
    </location>
</feature>
<proteinExistence type="predicted"/>
<evidence type="ECO:0000256" key="4">
    <source>
        <dbReference type="ARBA" id="ARBA00022516"/>
    </source>
</evidence>
<reference evidence="13 14" key="1">
    <citation type="journal article" date="2018" name="Genome Biol. Evol.">
        <title>Multiple Roots of Fruiting Body Formation in Amoebozoa.</title>
        <authorList>
            <person name="Hillmann F."/>
            <person name="Forbes G."/>
            <person name="Novohradska S."/>
            <person name="Ferling I."/>
            <person name="Riege K."/>
            <person name="Groth M."/>
            <person name="Westermann M."/>
            <person name="Marz M."/>
            <person name="Spaller T."/>
            <person name="Winckler T."/>
            <person name="Schaap P."/>
            <person name="Glockner G."/>
        </authorList>
    </citation>
    <scope>NUCLEOTIDE SEQUENCE [LARGE SCALE GENOMIC DNA]</scope>
    <source>
        <strain evidence="13 14">Jena</strain>
    </source>
</reference>
<dbReference type="GO" id="GO:0006646">
    <property type="term" value="P:phosphatidylethanolamine biosynthetic process"/>
    <property type="evidence" value="ECO:0007669"/>
    <property type="project" value="UniProtKB-UniPathway"/>
</dbReference>
<dbReference type="AlphaFoldDB" id="A0A2P6NLR4"/>
<evidence type="ECO:0000256" key="3">
    <source>
        <dbReference type="ARBA" id="ARBA00012243"/>
    </source>
</evidence>
<dbReference type="PANTHER" id="PTHR10067:SF17">
    <property type="entry name" value="PHOSPHATIDYLSERINE DECARBOXYLASE PROENZYME 2"/>
    <property type="match status" value="1"/>
</dbReference>
<evidence type="ECO:0000256" key="7">
    <source>
        <dbReference type="ARBA" id="ARBA00023209"/>
    </source>
</evidence>
<evidence type="ECO:0000256" key="5">
    <source>
        <dbReference type="ARBA" id="ARBA00022793"/>
    </source>
</evidence>
<dbReference type="InterPro" id="IPR003817">
    <property type="entry name" value="PS_Dcarbxylase"/>
</dbReference>
<name>A0A2P6NLR4_9EUKA</name>
<keyword evidence="7" id="KW-0594">Phospholipid biosynthesis</keyword>
<keyword evidence="5" id="KW-0210">Decarboxylase</keyword>
<evidence type="ECO:0000313" key="13">
    <source>
        <dbReference type="EMBL" id="PRP84893.1"/>
    </source>
</evidence>
<evidence type="ECO:0000256" key="2">
    <source>
        <dbReference type="ARBA" id="ARBA00005189"/>
    </source>
</evidence>
<dbReference type="Proteomes" id="UP000241769">
    <property type="component" value="Unassembled WGS sequence"/>
</dbReference>